<dbReference type="InterPro" id="IPR011009">
    <property type="entry name" value="Kinase-like_dom_sf"/>
</dbReference>
<comment type="caution">
    <text evidence="2">The sequence shown here is derived from an EMBL/GenBank/DDBJ whole genome shotgun (WGS) entry which is preliminary data.</text>
</comment>
<dbReference type="InterPro" id="IPR000719">
    <property type="entry name" value="Prot_kinase_dom"/>
</dbReference>
<dbReference type="EMBL" id="SPNV01000340">
    <property type="protein sequence ID" value="KAF5856179.1"/>
    <property type="molecule type" value="Genomic_DNA"/>
</dbReference>
<dbReference type="Gene3D" id="1.10.510.10">
    <property type="entry name" value="Transferase(Phosphotransferase) domain 1"/>
    <property type="match status" value="1"/>
</dbReference>
<evidence type="ECO:0000259" key="1">
    <source>
        <dbReference type="PROSITE" id="PS50011"/>
    </source>
</evidence>
<proteinExistence type="predicted"/>
<sequence length="197" mass="21881">MLHHFRHIQHKNILSATEYYRDRDTLYTVVNDTPLILEHLNSSRNLCPTQLQLGAILNQVLDGISYLIASGFEHRSLTCSNILLALDGTIKIAGLESCVESPPSKSQALSIKAIATMTMDLMRTYEKDNGVVGVDDLDLWPVDSDAFSFLSMTSSAGSIEMLKQHPLINSPPRHRGQLVCLARLAIISARTFFSLKL</sequence>
<evidence type="ECO:0000313" key="3">
    <source>
        <dbReference type="Proteomes" id="UP000541154"/>
    </source>
</evidence>
<dbReference type="Proteomes" id="UP000541154">
    <property type="component" value="Unassembled WGS sequence"/>
</dbReference>
<dbReference type="GO" id="GO:0005524">
    <property type="term" value="F:ATP binding"/>
    <property type="evidence" value="ECO:0007669"/>
    <property type="project" value="InterPro"/>
</dbReference>
<dbReference type="GO" id="GO:0004672">
    <property type="term" value="F:protein kinase activity"/>
    <property type="evidence" value="ECO:0007669"/>
    <property type="project" value="InterPro"/>
</dbReference>
<dbReference type="SUPFAM" id="SSF56112">
    <property type="entry name" value="Protein kinase-like (PK-like)"/>
    <property type="match status" value="1"/>
</dbReference>
<dbReference type="PROSITE" id="PS50011">
    <property type="entry name" value="PROTEIN_KINASE_DOM"/>
    <property type="match status" value="1"/>
</dbReference>
<dbReference type="Pfam" id="PF00069">
    <property type="entry name" value="Pkinase"/>
    <property type="match status" value="1"/>
</dbReference>
<accession>A0A8H5ZVV9</accession>
<protein>
    <recommendedName>
        <fullName evidence="1">Protein kinase domain-containing protein</fullName>
    </recommendedName>
</protein>
<keyword evidence="3" id="KW-1185">Reference proteome</keyword>
<name>A0A8H5ZVV9_PETAA</name>
<organism evidence="2 3">
    <name type="scientific">Petromyces alliaceus</name>
    <name type="common">Aspergillus alliaceus</name>
    <dbReference type="NCBI Taxonomy" id="209559"/>
    <lineage>
        <taxon>Eukaryota</taxon>
        <taxon>Fungi</taxon>
        <taxon>Dikarya</taxon>
        <taxon>Ascomycota</taxon>
        <taxon>Pezizomycotina</taxon>
        <taxon>Eurotiomycetes</taxon>
        <taxon>Eurotiomycetidae</taxon>
        <taxon>Eurotiales</taxon>
        <taxon>Aspergillaceae</taxon>
        <taxon>Aspergillus</taxon>
        <taxon>Aspergillus subgen. Circumdati</taxon>
    </lineage>
</organism>
<feature type="domain" description="Protein kinase" evidence="1">
    <location>
        <begin position="1"/>
        <end position="197"/>
    </location>
</feature>
<reference evidence="2 3" key="1">
    <citation type="submission" date="2019-04" db="EMBL/GenBank/DDBJ databases">
        <title>Aspergillus burnettii sp. nov., novel species from soil in southeast Queensland.</title>
        <authorList>
            <person name="Gilchrist C.L.M."/>
            <person name="Pitt J.I."/>
            <person name="Lange L."/>
            <person name="Lacey H.J."/>
            <person name="Vuong D."/>
            <person name="Midgley D.J."/>
            <person name="Greenfield P."/>
            <person name="Bradbury M."/>
            <person name="Lacey E."/>
            <person name="Busk P.K."/>
            <person name="Pilgaard B."/>
            <person name="Chooi Y.H."/>
            <person name="Piggott A.M."/>
        </authorList>
    </citation>
    <scope>NUCLEOTIDE SEQUENCE [LARGE SCALE GENOMIC DNA]</scope>
    <source>
        <strain evidence="2 3">FRR 5400</strain>
    </source>
</reference>
<gene>
    <name evidence="2" type="ORF">ETB97_007789</name>
</gene>
<evidence type="ECO:0000313" key="2">
    <source>
        <dbReference type="EMBL" id="KAF5856179.1"/>
    </source>
</evidence>
<dbReference type="AlphaFoldDB" id="A0A8H5ZVV9"/>